<reference evidence="1 2" key="1">
    <citation type="journal article" date="2011" name="PLoS Genet.">
        <title>Genomic analysis of the necrotrophic fungal pathogens Sclerotinia sclerotiorum and Botrytis cinerea.</title>
        <authorList>
            <person name="Amselem J."/>
            <person name="Cuomo C.A."/>
            <person name="van Kan J.A."/>
            <person name="Viaud M."/>
            <person name="Benito E.P."/>
            <person name="Couloux A."/>
            <person name="Coutinho P.M."/>
            <person name="de Vries R.P."/>
            <person name="Dyer P.S."/>
            <person name="Fillinger S."/>
            <person name="Fournier E."/>
            <person name="Gout L."/>
            <person name="Hahn M."/>
            <person name="Kohn L."/>
            <person name="Lapalu N."/>
            <person name="Plummer K.M."/>
            <person name="Pradier J.M."/>
            <person name="Quevillon E."/>
            <person name="Sharon A."/>
            <person name="Simon A."/>
            <person name="ten Have A."/>
            <person name="Tudzynski B."/>
            <person name="Tudzynski P."/>
            <person name="Wincker P."/>
            <person name="Andrew M."/>
            <person name="Anthouard V."/>
            <person name="Beever R.E."/>
            <person name="Beffa R."/>
            <person name="Benoit I."/>
            <person name="Bouzid O."/>
            <person name="Brault B."/>
            <person name="Chen Z."/>
            <person name="Choquer M."/>
            <person name="Collemare J."/>
            <person name="Cotton P."/>
            <person name="Danchin E.G."/>
            <person name="Da Silva C."/>
            <person name="Gautier A."/>
            <person name="Giraud C."/>
            <person name="Giraud T."/>
            <person name="Gonzalez C."/>
            <person name="Grossetete S."/>
            <person name="Guldener U."/>
            <person name="Henrissat B."/>
            <person name="Howlett B.J."/>
            <person name="Kodira C."/>
            <person name="Kretschmer M."/>
            <person name="Lappartient A."/>
            <person name="Leroch M."/>
            <person name="Levis C."/>
            <person name="Mauceli E."/>
            <person name="Neuveglise C."/>
            <person name="Oeser B."/>
            <person name="Pearson M."/>
            <person name="Poulain J."/>
            <person name="Poussereau N."/>
            <person name="Quesneville H."/>
            <person name="Rascle C."/>
            <person name="Schumacher J."/>
            <person name="Segurens B."/>
            <person name="Sexton A."/>
            <person name="Silva E."/>
            <person name="Sirven C."/>
            <person name="Soanes D.M."/>
            <person name="Talbot N.J."/>
            <person name="Templeton M."/>
            <person name="Yandava C."/>
            <person name="Yarden O."/>
            <person name="Zeng Q."/>
            <person name="Rollins J.A."/>
            <person name="Lebrun M.H."/>
            <person name="Dickman M."/>
        </authorList>
    </citation>
    <scope>NUCLEOTIDE SEQUENCE [LARGE SCALE GENOMIC DNA]</scope>
    <source>
        <strain evidence="1 2">B05.10</strain>
    </source>
</reference>
<dbReference type="VEuPathDB" id="FungiDB:Bcin12g03070"/>
<protein>
    <recommendedName>
        <fullName evidence="3">BTB domain-containing protein</fullName>
    </recommendedName>
</protein>
<evidence type="ECO:0000313" key="1">
    <source>
        <dbReference type="EMBL" id="ATZ55740.1"/>
    </source>
</evidence>
<dbReference type="OrthoDB" id="2129688at2759"/>
<reference evidence="1 2" key="2">
    <citation type="journal article" date="2012" name="Eukaryot. Cell">
        <title>Genome update of Botrytis cinerea strains B05.10 and T4.</title>
        <authorList>
            <person name="Staats M."/>
            <person name="van Kan J.A."/>
        </authorList>
    </citation>
    <scope>NUCLEOTIDE SEQUENCE [LARGE SCALE GENOMIC DNA]</scope>
    <source>
        <strain evidence="1 2">B05.10</strain>
    </source>
</reference>
<reference evidence="1 2" key="3">
    <citation type="journal article" date="2017" name="Mol. Plant Pathol.">
        <title>A gapless genome sequence of the fungus Botrytis cinerea.</title>
        <authorList>
            <person name="Van Kan J.A."/>
            <person name="Stassen J.H."/>
            <person name="Mosbach A."/>
            <person name="Van Der Lee T.A."/>
            <person name="Faino L."/>
            <person name="Farmer A.D."/>
            <person name="Papasotiriou D.G."/>
            <person name="Zhou S."/>
            <person name="Seidl M.F."/>
            <person name="Cottam E."/>
            <person name="Edel D."/>
            <person name="Hahn M."/>
            <person name="Schwartz D.C."/>
            <person name="Dietrich R.A."/>
            <person name="Widdison S."/>
            <person name="Scalliet G."/>
        </authorList>
    </citation>
    <scope>NUCLEOTIDE SEQUENCE [LARGE SCALE GENOMIC DNA]</scope>
    <source>
        <strain evidence="1 2">B05.10</strain>
    </source>
</reference>
<dbReference type="GeneID" id="5438788"/>
<gene>
    <name evidence="1" type="ORF">BCIN_12g03070</name>
</gene>
<dbReference type="KEGG" id="bfu:BCIN_12g03070"/>
<organism evidence="1 2">
    <name type="scientific">Botryotinia fuckeliana (strain B05.10)</name>
    <name type="common">Noble rot fungus</name>
    <name type="synonym">Botrytis cinerea</name>
    <dbReference type="NCBI Taxonomy" id="332648"/>
    <lineage>
        <taxon>Eukaryota</taxon>
        <taxon>Fungi</taxon>
        <taxon>Dikarya</taxon>
        <taxon>Ascomycota</taxon>
        <taxon>Pezizomycotina</taxon>
        <taxon>Leotiomycetes</taxon>
        <taxon>Helotiales</taxon>
        <taxon>Sclerotiniaceae</taxon>
        <taxon>Botrytis</taxon>
    </lineage>
</organism>
<proteinExistence type="predicted"/>
<dbReference type="EMBL" id="CP009816">
    <property type="protein sequence ID" value="ATZ55740.1"/>
    <property type="molecule type" value="Genomic_DNA"/>
</dbReference>
<evidence type="ECO:0000313" key="2">
    <source>
        <dbReference type="Proteomes" id="UP000001798"/>
    </source>
</evidence>
<dbReference type="Gene3D" id="3.30.710.10">
    <property type="entry name" value="Potassium Channel Kv1.1, Chain A"/>
    <property type="match status" value="1"/>
</dbReference>
<dbReference type="InterPro" id="IPR011333">
    <property type="entry name" value="SKP1/BTB/POZ_sf"/>
</dbReference>
<name>A0A384JYT8_BOTFB</name>
<dbReference type="RefSeq" id="XP_024552161.1">
    <property type="nucleotide sequence ID" value="XM_024696353.1"/>
</dbReference>
<evidence type="ECO:0008006" key="3">
    <source>
        <dbReference type="Google" id="ProtNLM"/>
    </source>
</evidence>
<sequence length="359" mass="41163">MAQQNKKRKHGEDLEPAQQGLPSPIIFLARGVNADTRFTVFRQQFHLHSSGLKHHSNYFRKFLNSADKSPAPASALFKYDYCSVIDEDGSWALMPASDSPEITDQKIAVIDGPEKEIEAVRKLLCAIHSKRYKIETADELERLTRLADYHCALPVVSATLTGALFKSSMFEISPMISIYDAQGCEIHDNSVSLLLLARKLRNGVLFRECLIHTVGRWDFLPDPEKEMIKEDQELYKLVRIKLSFLYETLSKSQIALFRALVEEEITLHKIAQYASPRTLIGEYLPMYRALWDENPFYSLSPNEETKDLGDFMPDLLKNNLTLGCTGEIPGRKDSVFEHTFLCTEVEDDEFPWDMEEMDW</sequence>
<dbReference type="AlphaFoldDB" id="A0A384JYT8"/>
<keyword evidence="2" id="KW-1185">Reference proteome</keyword>
<accession>A0A384JYT8</accession>
<dbReference type="Proteomes" id="UP000001798">
    <property type="component" value="Chromosome 12"/>
</dbReference>